<dbReference type="Proteomes" id="UP001332192">
    <property type="component" value="Chromosome"/>
</dbReference>
<keyword evidence="3" id="KW-1185">Reference proteome</keyword>
<feature type="region of interest" description="Disordered" evidence="1">
    <location>
        <begin position="40"/>
        <end position="62"/>
    </location>
</feature>
<accession>A0ABZ1BTR8</accession>
<dbReference type="EMBL" id="CP141615">
    <property type="protein sequence ID" value="WRP16210.1"/>
    <property type="molecule type" value="Genomic_DNA"/>
</dbReference>
<sequence length="62" mass="6866">MAIDTAAREASLRAWLEEVLQTEELADGVFPVHVTMTGELPQPSRVENAPESRRREYAVVAA</sequence>
<proteinExistence type="predicted"/>
<dbReference type="RefSeq" id="WP_324715482.1">
    <property type="nucleotide sequence ID" value="NZ_CP141615.1"/>
</dbReference>
<name>A0ABZ1BTR8_9FIRM</name>
<evidence type="ECO:0000313" key="2">
    <source>
        <dbReference type="EMBL" id="WRP16210.1"/>
    </source>
</evidence>
<gene>
    <name evidence="2" type="ORF">U7230_08850</name>
</gene>
<organism evidence="2 3">
    <name type="scientific">Carboxydichorda subterranea</name>
    <dbReference type="NCBI Taxonomy" id="3109565"/>
    <lineage>
        <taxon>Bacteria</taxon>
        <taxon>Bacillati</taxon>
        <taxon>Bacillota</taxon>
        <taxon>Limnochordia</taxon>
        <taxon>Limnochordales</taxon>
        <taxon>Geochordaceae</taxon>
        <taxon>Carboxydichorda</taxon>
    </lineage>
</organism>
<feature type="compositionally biased region" description="Basic and acidic residues" evidence="1">
    <location>
        <begin position="48"/>
        <end position="62"/>
    </location>
</feature>
<protein>
    <submittedName>
        <fullName evidence="2">Uncharacterized protein</fullName>
    </submittedName>
</protein>
<evidence type="ECO:0000313" key="3">
    <source>
        <dbReference type="Proteomes" id="UP001332192"/>
    </source>
</evidence>
<reference evidence="2 3" key="1">
    <citation type="journal article" date="2024" name="Front. Microbiol.">
        <title>Novel thermophilic genera Geochorda gen. nov. and Carboxydochorda gen. nov. from the deep terrestrial subsurface reveal the ecophysiological diversity in the class Limnochordia.</title>
        <authorList>
            <person name="Karnachuk O.V."/>
            <person name="Lukina A.P."/>
            <person name="Avakyan M.R."/>
            <person name="Kadnikov V.V."/>
            <person name="Begmatov S."/>
            <person name="Beletsky A.V."/>
            <person name="Vlasova K.G."/>
            <person name="Novikov A.A."/>
            <person name="Shcherbakova V.A."/>
            <person name="Mardanov A.V."/>
            <person name="Ravin N.V."/>
        </authorList>
    </citation>
    <scope>NUCLEOTIDE SEQUENCE [LARGE SCALE GENOMIC DNA]</scope>
    <source>
        <strain evidence="2 3">L945</strain>
    </source>
</reference>
<evidence type="ECO:0000256" key="1">
    <source>
        <dbReference type="SAM" id="MobiDB-lite"/>
    </source>
</evidence>